<protein>
    <submittedName>
        <fullName evidence="1">Uncharacterized protein</fullName>
    </submittedName>
</protein>
<sequence length="152" mass="17904">MEPQQKNIQLECFHRKNWCLVCRLCLTCPRKLRNRFGEGSCRCEQIEMNLAAASARHDDNGGNYDLRNEPTLSYRLRRFTPMIRKLLNEIIYIFYLKGGPIPNTVMRGNLCSTCQQRLRRAQHQYLNSKVYGRLVMDTNLNQLVHHNEGMPF</sequence>
<name>A0A1R1X0J5_9FUNG</name>
<reference evidence="1 2" key="1">
    <citation type="submission" date="2017-01" db="EMBL/GenBank/DDBJ databases">
        <authorList>
            <person name="Mah S.A."/>
            <person name="Swanson W.J."/>
            <person name="Moy G.W."/>
            <person name="Vacquier V.D."/>
        </authorList>
    </citation>
    <scope>NUCLEOTIDE SEQUENCE [LARGE SCALE GENOMIC DNA]</scope>
    <source>
        <strain evidence="1 2">GSMNP</strain>
    </source>
</reference>
<accession>A0A1R1X0J5</accession>
<evidence type="ECO:0000313" key="1">
    <source>
        <dbReference type="EMBL" id="OMJ08151.1"/>
    </source>
</evidence>
<keyword evidence="2" id="KW-1185">Reference proteome</keyword>
<dbReference type="OrthoDB" id="5551505at2759"/>
<proteinExistence type="predicted"/>
<evidence type="ECO:0000313" key="2">
    <source>
        <dbReference type="Proteomes" id="UP000187283"/>
    </source>
</evidence>
<comment type="caution">
    <text evidence="1">The sequence shown here is derived from an EMBL/GenBank/DDBJ whole genome shotgun (WGS) entry which is preliminary data.</text>
</comment>
<gene>
    <name evidence="1" type="ORF">AYI70_g11728</name>
</gene>
<dbReference type="Proteomes" id="UP000187283">
    <property type="component" value="Unassembled WGS sequence"/>
</dbReference>
<dbReference type="AlphaFoldDB" id="A0A1R1X0J5"/>
<dbReference type="EMBL" id="LSSN01005869">
    <property type="protein sequence ID" value="OMJ08151.1"/>
    <property type="molecule type" value="Genomic_DNA"/>
</dbReference>
<organism evidence="1 2">
    <name type="scientific">Smittium culicis</name>
    <dbReference type="NCBI Taxonomy" id="133412"/>
    <lineage>
        <taxon>Eukaryota</taxon>
        <taxon>Fungi</taxon>
        <taxon>Fungi incertae sedis</taxon>
        <taxon>Zoopagomycota</taxon>
        <taxon>Kickxellomycotina</taxon>
        <taxon>Harpellomycetes</taxon>
        <taxon>Harpellales</taxon>
        <taxon>Legeriomycetaceae</taxon>
        <taxon>Smittium</taxon>
    </lineage>
</organism>